<evidence type="ECO:0000259" key="1">
    <source>
        <dbReference type="PROSITE" id="PS51674"/>
    </source>
</evidence>
<organism evidence="2 3">
    <name type="scientific">Rhodococcus cerastii</name>
    <dbReference type="NCBI Taxonomy" id="908616"/>
    <lineage>
        <taxon>Bacteria</taxon>
        <taxon>Bacillati</taxon>
        <taxon>Actinomycetota</taxon>
        <taxon>Actinomycetes</taxon>
        <taxon>Mycobacteriales</taxon>
        <taxon>Nocardiaceae</taxon>
        <taxon>Rhodococcus</taxon>
    </lineage>
</organism>
<evidence type="ECO:0000313" key="3">
    <source>
        <dbReference type="Proteomes" id="UP001186104"/>
    </source>
</evidence>
<dbReference type="PROSITE" id="PS51674">
    <property type="entry name" value="4FE4S_WBL"/>
    <property type="match status" value="1"/>
</dbReference>
<feature type="domain" description="4Fe-4S Wbl-type" evidence="1">
    <location>
        <begin position="18"/>
        <end position="84"/>
    </location>
</feature>
<protein>
    <recommendedName>
        <fullName evidence="1">4Fe-4S Wbl-type domain-containing protein</fullName>
    </recommendedName>
</protein>
<dbReference type="RefSeq" id="WP_147458399.1">
    <property type="nucleotide sequence ID" value="NZ_JAWLKF010000028.1"/>
</dbReference>
<reference evidence="2 3" key="1">
    <citation type="submission" date="2023-10" db="EMBL/GenBank/DDBJ databases">
        <title>Development of a sustainable strategy for remediation of hydrocarbon-contaminated territories based on the waste exchange concept.</title>
        <authorList>
            <person name="Krivoruchko A."/>
        </authorList>
    </citation>
    <scope>NUCLEOTIDE SEQUENCE [LARGE SCALE GENOMIC DNA]</scope>
    <source>
        <strain evidence="2 3">IEGM 1327</strain>
    </source>
</reference>
<sequence>MNRALDRLAVRGRVLVTPCQGEPELWDYESDPPYETVAQRAARHKTAADSCMKCHILTDCEQYLATDPSPVGVWAGRILETSEGSVESNAANIATGEGIEGKEMDMNDRIKSLSPNAAFDILIATIVNQHGNGV</sequence>
<name>A0ABU4D7K9_9NOCA</name>
<evidence type="ECO:0000313" key="2">
    <source>
        <dbReference type="EMBL" id="MDV6305707.1"/>
    </source>
</evidence>
<proteinExistence type="predicted"/>
<dbReference type="Proteomes" id="UP001186104">
    <property type="component" value="Unassembled WGS sequence"/>
</dbReference>
<keyword evidence="3" id="KW-1185">Reference proteome</keyword>
<gene>
    <name evidence="2" type="ORF">R3P93_24360</name>
</gene>
<dbReference type="InterPro" id="IPR034768">
    <property type="entry name" value="4FE4S_WBL"/>
</dbReference>
<comment type="caution">
    <text evidence="2">The sequence shown here is derived from an EMBL/GenBank/DDBJ whole genome shotgun (WGS) entry which is preliminary data.</text>
</comment>
<dbReference type="EMBL" id="JAWLKF010000028">
    <property type="protein sequence ID" value="MDV6305707.1"/>
    <property type="molecule type" value="Genomic_DNA"/>
</dbReference>
<accession>A0ABU4D7K9</accession>